<sequence length="153" mass="16434">MPSGMAGLSFLHGSSSLLEVEPEAERHRLSDGGGNGFSLADTFRSAHHHGQRSQHSQRGTCELSSLTWLGLWPSQLTFGASASGVLCVLDAVSESLPPVPMVQPLGWERKGDYEDFTICLFGYPVRPPGFCFTYSVTSISPLGCPLFSGEDAE</sequence>
<gene>
    <name evidence="1" type="ORF">CCHR01_00168</name>
</gene>
<keyword evidence="2" id="KW-1185">Reference proteome</keyword>
<proteinExistence type="predicted"/>
<evidence type="ECO:0000313" key="1">
    <source>
        <dbReference type="EMBL" id="KAK1857094.1"/>
    </source>
</evidence>
<name>A0AAD9B1N2_9PEZI</name>
<protein>
    <submittedName>
        <fullName evidence="1">Uncharacterized protein</fullName>
    </submittedName>
</protein>
<dbReference type="Proteomes" id="UP001243330">
    <property type="component" value="Unassembled WGS sequence"/>
</dbReference>
<comment type="caution">
    <text evidence="1">The sequence shown here is derived from an EMBL/GenBank/DDBJ whole genome shotgun (WGS) entry which is preliminary data.</text>
</comment>
<accession>A0AAD9B1N2</accession>
<dbReference type="AlphaFoldDB" id="A0AAD9B1N2"/>
<organism evidence="1 2">
    <name type="scientific">Colletotrichum chrysophilum</name>
    <dbReference type="NCBI Taxonomy" id="1836956"/>
    <lineage>
        <taxon>Eukaryota</taxon>
        <taxon>Fungi</taxon>
        <taxon>Dikarya</taxon>
        <taxon>Ascomycota</taxon>
        <taxon>Pezizomycotina</taxon>
        <taxon>Sordariomycetes</taxon>
        <taxon>Hypocreomycetidae</taxon>
        <taxon>Glomerellales</taxon>
        <taxon>Glomerellaceae</taxon>
        <taxon>Colletotrichum</taxon>
        <taxon>Colletotrichum gloeosporioides species complex</taxon>
    </lineage>
</organism>
<evidence type="ECO:0000313" key="2">
    <source>
        <dbReference type="Proteomes" id="UP001243330"/>
    </source>
</evidence>
<dbReference type="EMBL" id="JAQOWY010000002">
    <property type="protein sequence ID" value="KAK1857094.1"/>
    <property type="molecule type" value="Genomic_DNA"/>
</dbReference>
<reference evidence="1" key="1">
    <citation type="submission" date="2023-01" db="EMBL/GenBank/DDBJ databases">
        <title>Colletotrichum chrysophilum M932 genome sequence.</title>
        <authorList>
            <person name="Baroncelli R."/>
        </authorList>
    </citation>
    <scope>NUCLEOTIDE SEQUENCE</scope>
    <source>
        <strain evidence="1">M932</strain>
    </source>
</reference>